<sequence>TLIMSEDLCLKITNKVLNQLGRPSSDRPAAASFDVKLRHEQNYNTTGLLSYVQSNIPKLTFEQKCVYDQIMQIVNKGFGEIFFLDAPEGTVKRS</sequence>
<accession>A0A3P7L4C3</accession>
<name>A0A3P7L4C3_ONCOC</name>
<keyword evidence="2" id="KW-1185">Reference proteome</keyword>
<organism evidence="1 2">
    <name type="scientific">Onchocerca ochengi</name>
    <name type="common">Filarial nematode worm</name>
    <dbReference type="NCBI Taxonomy" id="42157"/>
    <lineage>
        <taxon>Eukaryota</taxon>
        <taxon>Metazoa</taxon>
        <taxon>Ecdysozoa</taxon>
        <taxon>Nematoda</taxon>
        <taxon>Chromadorea</taxon>
        <taxon>Rhabditida</taxon>
        <taxon>Spirurina</taxon>
        <taxon>Spiruromorpha</taxon>
        <taxon>Filarioidea</taxon>
        <taxon>Onchocercidae</taxon>
        <taxon>Onchocerca</taxon>
    </lineage>
</organism>
<evidence type="ECO:0000313" key="2">
    <source>
        <dbReference type="Proteomes" id="UP000271087"/>
    </source>
</evidence>
<proteinExistence type="predicted"/>
<gene>
    <name evidence="1" type="ORF">NOO_LOCUS13168</name>
</gene>
<protein>
    <submittedName>
        <fullName evidence="1">Uncharacterized protein</fullName>
    </submittedName>
</protein>
<dbReference type="OrthoDB" id="10032644at2759"/>
<evidence type="ECO:0000313" key="1">
    <source>
        <dbReference type="EMBL" id="VDN00601.1"/>
    </source>
</evidence>
<dbReference type="AlphaFoldDB" id="A0A3P7L4C3"/>
<feature type="non-terminal residue" evidence="1">
    <location>
        <position position="1"/>
    </location>
</feature>
<dbReference type="EMBL" id="UYRW01013853">
    <property type="protein sequence ID" value="VDN00601.1"/>
    <property type="molecule type" value="Genomic_DNA"/>
</dbReference>
<dbReference type="Proteomes" id="UP000271087">
    <property type="component" value="Unassembled WGS sequence"/>
</dbReference>
<reference evidence="1 2" key="1">
    <citation type="submission" date="2018-08" db="EMBL/GenBank/DDBJ databases">
        <authorList>
            <person name="Laetsch R D."/>
            <person name="Stevens L."/>
            <person name="Kumar S."/>
            <person name="Blaxter L. M."/>
        </authorList>
    </citation>
    <scope>NUCLEOTIDE SEQUENCE [LARGE SCALE GENOMIC DNA]</scope>
</reference>